<dbReference type="InterPro" id="IPR024787">
    <property type="entry name" value="EcsC"/>
</dbReference>
<dbReference type="RefSeq" id="WP_051229759.1">
    <property type="nucleotide sequence ID" value="NZ_VOSB01000008.1"/>
</dbReference>
<proteinExistence type="predicted"/>
<reference evidence="1 2" key="1">
    <citation type="submission" date="2019-08" db="EMBL/GenBank/DDBJ databases">
        <title>Genome of Psychroserpens burtonensis ACAM 167.</title>
        <authorList>
            <person name="Bowman J.P."/>
        </authorList>
    </citation>
    <scope>NUCLEOTIDE SEQUENCE [LARGE SCALE GENOMIC DNA]</scope>
    <source>
        <strain evidence="1 2">ACAM 167</strain>
    </source>
</reference>
<organism evidence="1 2">
    <name type="scientific">Psychroserpens burtonensis</name>
    <dbReference type="NCBI Taxonomy" id="49278"/>
    <lineage>
        <taxon>Bacteria</taxon>
        <taxon>Pseudomonadati</taxon>
        <taxon>Bacteroidota</taxon>
        <taxon>Flavobacteriia</taxon>
        <taxon>Flavobacteriales</taxon>
        <taxon>Flavobacteriaceae</taxon>
        <taxon>Psychroserpens</taxon>
    </lineage>
</organism>
<protein>
    <submittedName>
        <fullName evidence="1">EcsC family protein</fullName>
    </submittedName>
</protein>
<dbReference type="OrthoDB" id="1238772at2"/>
<dbReference type="EMBL" id="VOSB01000008">
    <property type="protein sequence ID" value="TXE18386.1"/>
    <property type="molecule type" value="Genomic_DNA"/>
</dbReference>
<dbReference type="Proteomes" id="UP000321938">
    <property type="component" value="Unassembled WGS sequence"/>
</dbReference>
<dbReference type="Pfam" id="PF12787">
    <property type="entry name" value="EcsC"/>
    <property type="match status" value="1"/>
</dbReference>
<dbReference type="PANTHER" id="PTHR41260:SF1">
    <property type="entry name" value="PROTEIN ECSC"/>
    <property type="match status" value="1"/>
</dbReference>
<name>A0A5C7BFY5_9FLAO</name>
<evidence type="ECO:0000313" key="1">
    <source>
        <dbReference type="EMBL" id="TXE18386.1"/>
    </source>
</evidence>
<evidence type="ECO:0000313" key="2">
    <source>
        <dbReference type="Proteomes" id="UP000321938"/>
    </source>
</evidence>
<sequence>MKLIINPITPKDLEALKQAKSNMQNISWAMRNINKIGDTLETGITFVPEKVVVKLQSMTQTALLKVIKANLITIQKNKTFRKPSKIIYKSIVTSSGALSGFFGATTGFGTAIFASELTITTKFLMRTIMDIARSEGENIYTLEGQMSCLEVFALGGESNDDDGLETSYYTTRIALNSALSNVSATGVKLGLDTFVKGASTLGSGALSNFISKIATRLSLLISEKFLAQALPIVGAIGGGSLNYVFVDHFQKMATAHFTIRRLERKYGEVEVKLAYEKVELSKDIKS</sequence>
<dbReference type="PANTHER" id="PTHR41260">
    <property type="entry name" value="PROTEIN ECSC"/>
    <property type="match status" value="1"/>
</dbReference>
<keyword evidence="2" id="KW-1185">Reference proteome</keyword>
<dbReference type="AlphaFoldDB" id="A0A5C7BFY5"/>
<comment type="caution">
    <text evidence="1">The sequence shown here is derived from an EMBL/GenBank/DDBJ whole genome shotgun (WGS) entry which is preliminary data.</text>
</comment>
<accession>A0A5C7BFY5</accession>
<gene>
    <name evidence="1" type="ORF">ES692_06995</name>
</gene>